<dbReference type="EMBL" id="MIEK01000027">
    <property type="protein sequence ID" value="OEH82150.1"/>
    <property type="molecule type" value="Genomic_DNA"/>
</dbReference>
<dbReference type="Proteomes" id="UP000095256">
    <property type="component" value="Unassembled WGS sequence"/>
</dbReference>
<keyword evidence="4" id="KW-1185">Reference proteome</keyword>
<accession>A0A1E5KWA3</accession>
<name>A0A1E5KWA3_9ENTE</name>
<evidence type="ECO:0000259" key="2">
    <source>
        <dbReference type="Pfam" id="PF20622"/>
    </source>
</evidence>
<evidence type="ECO:0000313" key="4">
    <source>
        <dbReference type="Proteomes" id="UP000095256"/>
    </source>
</evidence>
<dbReference type="AlphaFoldDB" id="A0A1E5KWA3"/>
<evidence type="ECO:0000256" key="1">
    <source>
        <dbReference type="SAM" id="SignalP"/>
    </source>
</evidence>
<dbReference type="OrthoDB" id="2191864at2"/>
<reference evidence="3 4" key="1">
    <citation type="submission" date="2016-09" db="EMBL/GenBank/DDBJ databases">
        <authorList>
            <person name="Capua I."/>
            <person name="De Benedictis P."/>
            <person name="Joannis T."/>
            <person name="Lombin L.H."/>
            <person name="Cattoli G."/>
        </authorList>
    </citation>
    <scope>NUCLEOTIDE SEQUENCE [LARGE SCALE GENOMIC DNA]</scope>
    <source>
        <strain evidence="3 4">LMG 25899</strain>
    </source>
</reference>
<proteinExistence type="predicted"/>
<protein>
    <recommendedName>
        <fullName evidence="2">Bacterial Ig domain-containing protein</fullName>
    </recommendedName>
</protein>
<feature type="domain" description="Bacterial Ig" evidence="2">
    <location>
        <begin position="673"/>
        <end position="749"/>
    </location>
</feature>
<dbReference type="InterPro" id="IPR046746">
    <property type="entry name" value="Big_15"/>
</dbReference>
<feature type="domain" description="Bacterial Ig" evidence="2">
    <location>
        <begin position="764"/>
        <end position="839"/>
    </location>
</feature>
<gene>
    <name evidence="3" type="ORF">BCR26_14210</name>
</gene>
<dbReference type="Pfam" id="PF20622">
    <property type="entry name" value="Big_15"/>
    <property type="match status" value="7"/>
</dbReference>
<keyword evidence="1" id="KW-0732">Signal</keyword>
<feature type="domain" description="Bacterial Ig" evidence="2">
    <location>
        <begin position="412"/>
        <end position="493"/>
    </location>
</feature>
<feature type="signal peptide" evidence="1">
    <location>
        <begin position="1"/>
        <end position="20"/>
    </location>
</feature>
<feature type="domain" description="Bacterial Ig" evidence="2">
    <location>
        <begin position="332"/>
        <end position="407"/>
    </location>
</feature>
<feature type="chain" id="PRO_5038944640" description="Bacterial Ig domain-containing protein" evidence="1">
    <location>
        <begin position="21"/>
        <end position="840"/>
    </location>
</feature>
<organism evidence="3 4">
    <name type="scientific">Enterococcus rivorum</name>
    <dbReference type="NCBI Taxonomy" id="762845"/>
    <lineage>
        <taxon>Bacteria</taxon>
        <taxon>Bacillati</taxon>
        <taxon>Bacillota</taxon>
        <taxon>Bacilli</taxon>
        <taxon>Lactobacillales</taxon>
        <taxon>Enterococcaceae</taxon>
        <taxon>Enterococcus</taxon>
    </lineage>
</organism>
<dbReference type="RefSeq" id="WP_069698872.1">
    <property type="nucleotide sequence ID" value="NZ_JAGGMA010000046.1"/>
</dbReference>
<comment type="caution">
    <text evidence="3">The sequence shown here is derived from an EMBL/GenBank/DDBJ whole genome shotgun (WGS) entry which is preliminary data.</text>
</comment>
<dbReference type="STRING" id="762845.BCR26_14210"/>
<sequence length="840" mass="90084">MKSKKFIQKSLILRSIIAFMASGVCLLDQTLAAEINKEVSQEENLNVVEGVVVPERMAARSVNAYRLGDTQITGVVDSSVLSATKFVRYKLYASDTTTSVLSTASAPVNEDGTFSIPINPTLVTSTTMAIYLEGNTIDTWVYSTWNPDRVTILNATMGTVLPSIYTLGHPNITGSFTGDVVSVALKVNGVTQPEIPVTNGTFTLYVQGLITSTSDVAEIIAYDYLGKELAMATVDIRELASADPYYLGDANLTGHVGNTRANFIRVYVNGLLVATDVPVKVDGSFLVNIAGKVTKLTDVIQITGIKNFLGVELFTDLIVPVLAVPANITNLKDYDLAKDTTVTGQWVGSNVAKSGLIINGTLVGTNVTTNGNFVYYAKGKFKLTDEVYAALYDASNVEIARKKLNVIDSKSGTIFTSEYKLGKDSVTGNYTGGITKVALKVNGVEGQQVDVDVSNQTFKVPVNNRITSVNDAVSILAYDDSGNKLDEKRVELIKSLIGTLTVDDYGIGEYAIEGQFTGDIKRISISINGQEENKIPVDEVNQTFAYDVTGLYIDGTETVSIIGYSDTDEKITENLVNIVAQAAVMVNDYEIGTQYVSGSVLSKVVTVGLMVNGVEKSNVSVDRNNKFKLVGSGVITNAKDKVVVVGYDNKGRKLAEDAVFVTSPVIESEITALDDYDLAKSSSVTGKWTGTGVAKSGLIINDTVLAPNGTSNGNFAYYAKGKIKITDKVYAVLYDVSGKELTRARVNIINSAIPVQTAIITKLDDYDLTKSSSVTGKWTGTSVAKSGLIINDTALAPNGTSNGNFAYYAKGKIKITDEVYAVLYDDSGKELTRARVNIIN</sequence>
<feature type="domain" description="Bacterial Ig" evidence="2">
    <location>
        <begin position="158"/>
        <end position="237"/>
    </location>
</feature>
<evidence type="ECO:0000313" key="3">
    <source>
        <dbReference type="EMBL" id="OEH82150.1"/>
    </source>
</evidence>
<feature type="domain" description="Bacterial Ig" evidence="2">
    <location>
        <begin position="583"/>
        <end position="662"/>
    </location>
</feature>
<feature type="domain" description="Bacterial Ig" evidence="2">
    <location>
        <begin position="498"/>
        <end position="579"/>
    </location>
</feature>